<evidence type="ECO:0000313" key="3">
    <source>
        <dbReference type="EMBL" id="ABA89203.1"/>
    </source>
</evidence>
<dbReference type="OrthoDB" id="9806388at2"/>
<dbReference type="KEGG" id="pca:Pcar_1962"/>
<dbReference type="STRING" id="338963.Pcar_1962"/>
<feature type="domain" description="Peptidase M24" evidence="1">
    <location>
        <begin position="153"/>
        <end position="389"/>
    </location>
</feature>
<dbReference type="InterPro" id="IPR000994">
    <property type="entry name" value="Pept_M24"/>
</dbReference>
<evidence type="ECO:0000259" key="2">
    <source>
        <dbReference type="Pfam" id="PF01321"/>
    </source>
</evidence>
<keyword evidence="4" id="KW-1185">Reference proteome</keyword>
<evidence type="ECO:0000259" key="1">
    <source>
        <dbReference type="Pfam" id="PF00557"/>
    </source>
</evidence>
<accession>Q3A354</accession>
<dbReference type="InterPro" id="IPR029149">
    <property type="entry name" value="Creatin/AminoP/Spt16_N"/>
</dbReference>
<dbReference type="RefSeq" id="WP_011341709.1">
    <property type="nucleotide sequence ID" value="NC_007498.2"/>
</dbReference>
<dbReference type="AlphaFoldDB" id="Q3A354"/>
<evidence type="ECO:0000313" key="4">
    <source>
        <dbReference type="Proteomes" id="UP000002534"/>
    </source>
</evidence>
<dbReference type="Pfam" id="PF00557">
    <property type="entry name" value="Peptidase_M24"/>
    <property type="match status" value="1"/>
</dbReference>
<dbReference type="InterPro" id="IPR000587">
    <property type="entry name" value="Creatinase_N"/>
</dbReference>
<dbReference type="Proteomes" id="UP000002534">
    <property type="component" value="Chromosome"/>
</dbReference>
<organism evidence="3 4">
    <name type="scientific">Syntrophotalea carbinolica (strain DSM 2380 / NBRC 103641 / GraBd1)</name>
    <name type="common">Pelobacter carbinolicus</name>
    <dbReference type="NCBI Taxonomy" id="338963"/>
    <lineage>
        <taxon>Bacteria</taxon>
        <taxon>Pseudomonadati</taxon>
        <taxon>Thermodesulfobacteriota</taxon>
        <taxon>Desulfuromonadia</taxon>
        <taxon>Desulfuromonadales</taxon>
        <taxon>Syntrophotaleaceae</taxon>
        <taxon>Syntrophotalea</taxon>
    </lineage>
</organism>
<reference evidence="4" key="1">
    <citation type="submission" date="2005-10" db="EMBL/GenBank/DDBJ databases">
        <title>Complete sequence of Pelobacter carbinolicus DSM 2380.</title>
        <authorList>
            <person name="Copeland A."/>
            <person name="Lucas S."/>
            <person name="Lapidus A."/>
            <person name="Barry K."/>
            <person name="Detter J.C."/>
            <person name="Glavina T."/>
            <person name="Hammon N."/>
            <person name="Israni S."/>
            <person name="Pitluck S."/>
            <person name="Chertkov O."/>
            <person name="Schmutz J."/>
            <person name="Larimer F."/>
            <person name="Land M."/>
            <person name="Kyrpides N."/>
            <person name="Ivanova N."/>
            <person name="Richardson P."/>
        </authorList>
    </citation>
    <scope>NUCLEOTIDE SEQUENCE [LARGE SCALE GENOMIC DNA]</scope>
    <source>
        <strain evidence="4">DSM 2380 / NBRC 103641 / GraBd1</strain>
    </source>
</reference>
<dbReference type="Pfam" id="PF01321">
    <property type="entry name" value="Creatinase_N"/>
    <property type="match status" value="1"/>
</dbReference>
<reference evidence="3 4" key="2">
    <citation type="journal article" date="2012" name="BMC Genomics">
        <title>The genome of Pelobacter carbinolicus reveals surprising metabolic capabilities and physiological features.</title>
        <authorList>
            <person name="Aklujkar M."/>
            <person name="Haveman S.A."/>
            <person name="Didonato R.Jr."/>
            <person name="Chertkov O."/>
            <person name="Han C.S."/>
            <person name="Land M.L."/>
            <person name="Brown P."/>
            <person name="Lovley D.R."/>
        </authorList>
    </citation>
    <scope>NUCLEOTIDE SEQUENCE [LARGE SCALE GENOMIC DNA]</scope>
    <source>
        <strain evidence="4">DSM 2380 / NBRC 103641 / GraBd1</strain>
    </source>
</reference>
<protein>
    <submittedName>
        <fullName evidence="3">Prolidase family protein</fullName>
    </submittedName>
</protein>
<dbReference type="CDD" id="cd01066">
    <property type="entry name" value="APP_MetAP"/>
    <property type="match status" value="1"/>
</dbReference>
<name>Q3A354_SYNC1</name>
<dbReference type="PANTHER" id="PTHR46112:SF2">
    <property type="entry name" value="XAA-PRO AMINOPEPTIDASE P-RELATED"/>
    <property type="match status" value="1"/>
</dbReference>
<proteinExistence type="predicted"/>
<dbReference type="Gene3D" id="3.90.230.10">
    <property type="entry name" value="Creatinase/methionine aminopeptidase superfamily"/>
    <property type="match status" value="1"/>
</dbReference>
<dbReference type="InterPro" id="IPR036005">
    <property type="entry name" value="Creatinase/aminopeptidase-like"/>
</dbReference>
<dbReference type="HOGENOM" id="CLU_017266_10_0_7"/>
<dbReference type="eggNOG" id="COG0006">
    <property type="taxonomic scope" value="Bacteria"/>
</dbReference>
<gene>
    <name evidence="3" type="ordered locus">Pcar_1962</name>
</gene>
<dbReference type="SUPFAM" id="SSF53092">
    <property type="entry name" value="Creatinase/prolidase N-terminal domain"/>
    <property type="match status" value="1"/>
</dbReference>
<dbReference type="SUPFAM" id="SSF55920">
    <property type="entry name" value="Creatinase/aminopeptidase"/>
    <property type="match status" value="1"/>
</dbReference>
<dbReference type="Gene3D" id="3.40.350.10">
    <property type="entry name" value="Creatinase/prolidase N-terminal domain"/>
    <property type="match status" value="1"/>
</dbReference>
<dbReference type="InterPro" id="IPR050659">
    <property type="entry name" value="Peptidase_M24B"/>
</dbReference>
<feature type="domain" description="Creatinase N-terminal" evidence="2">
    <location>
        <begin position="21"/>
        <end position="146"/>
    </location>
</feature>
<sequence length="405" mass="44421">MNGYAADSWTDRVPVEELRARWQHLQKAMAAVGLEAAVVMQNADLYYFSGTLQSGVLYIPVEGDPLYAVRRDVCRARRESYVPSIVPFRSFRELPGIVADHGLPRVERVGMELDVLPVATFQRVSHALGDPHVEDLTPLVRSLRSVKSAWELERMRQAGRQLDESWRLATQMACEGLSDLDLAVALEGLARRRGHPGYARMRAFNGEVAMGLVLAGADGAASSFRNTPLGGAGLHPSVGFGPSGRRLRPGQPVTVDLIGFYNGYLADQTRTLALGYLDEPLCRAYEAMCQIQDLLKKSALPGVAWGQLYDDCCRLASELGYARHFMGQEGSQVSFIGHGIGLEIDEYPFIARGFRDQVLRENMTFAFEPKAVFPGQGAVGIENTFVVTAAGVEPLTLSDETLCIL</sequence>
<dbReference type="PANTHER" id="PTHR46112">
    <property type="entry name" value="AMINOPEPTIDASE"/>
    <property type="match status" value="1"/>
</dbReference>
<dbReference type="EMBL" id="CP000142">
    <property type="protein sequence ID" value="ABA89203.1"/>
    <property type="molecule type" value="Genomic_DNA"/>
</dbReference>